<dbReference type="Proteomes" id="UP000807025">
    <property type="component" value="Unassembled WGS sequence"/>
</dbReference>
<evidence type="ECO:0000313" key="1">
    <source>
        <dbReference type="EMBL" id="KAF9487295.1"/>
    </source>
</evidence>
<dbReference type="Gene3D" id="3.30.420.10">
    <property type="entry name" value="Ribonuclease H-like superfamily/Ribonuclease H"/>
    <property type="match status" value="1"/>
</dbReference>
<dbReference type="GO" id="GO:0003676">
    <property type="term" value="F:nucleic acid binding"/>
    <property type="evidence" value="ECO:0007669"/>
    <property type="project" value="InterPro"/>
</dbReference>
<organism evidence="1 2">
    <name type="scientific">Pleurotus eryngii</name>
    <name type="common">Boletus of the steppes</name>
    <dbReference type="NCBI Taxonomy" id="5323"/>
    <lineage>
        <taxon>Eukaryota</taxon>
        <taxon>Fungi</taxon>
        <taxon>Dikarya</taxon>
        <taxon>Basidiomycota</taxon>
        <taxon>Agaricomycotina</taxon>
        <taxon>Agaricomycetes</taxon>
        <taxon>Agaricomycetidae</taxon>
        <taxon>Agaricales</taxon>
        <taxon>Pleurotineae</taxon>
        <taxon>Pleurotaceae</taxon>
        <taxon>Pleurotus</taxon>
    </lineage>
</organism>
<dbReference type="AlphaFoldDB" id="A0A9P5ZHJ9"/>
<sequence length="400" mass="45435">YRQKVFLPAWAQLEGRTRSWQEANMMEEEVQQPSGSPIYGPPRRRVVVWFHDESTFYANDRWKQHWVHKGETAKPRAKGEGASLMAVGFVSADYGWLHSPDGKDTSIQLFKVGKNRDGYFTSEDIIAHANKAMDILNKHFLNEEHVLVYDNANTHSKHAGDTLSARRMPKGTSAAAKNWGVEAPMTASDSSIIHDTHGNIRKIKVPMGEGKLPDGTAQPLYFLPGHPKAGLFKGMAVILQERGLINESKLRAECKGFKCLPGAKDCCCWHVMYNQPDFVEVKSLLEIACKARGCLVIFLPKFHCELNFIEQCWGWAKRVYREFPASSKEADLERNVLQVLESVPLVSMRWYDILLSSRQFYQHRLDGRLAAWVSKKYRGHRVITETLMQEIEVAAAKAFA</sequence>
<dbReference type="InterPro" id="IPR036397">
    <property type="entry name" value="RNaseH_sf"/>
</dbReference>
<dbReference type="EMBL" id="MU154793">
    <property type="protein sequence ID" value="KAF9487295.1"/>
    <property type="molecule type" value="Genomic_DNA"/>
</dbReference>
<evidence type="ECO:0000313" key="2">
    <source>
        <dbReference type="Proteomes" id="UP000807025"/>
    </source>
</evidence>
<dbReference type="PANTHER" id="PTHR35871:SF1">
    <property type="entry name" value="CXC1-LIKE CYSTEINE CLUSTER ASSOCIATED WITH KDZ TRANSPOSASES DOMAIN-CONTAINING PROTEIN"/>
    <property type="match status" value="1"/>
</dbReference>
<comment type="caution">
    <text evidence="1">The sequence shown here is derived from an EMBL/GenBank/DDBJ whole genome shotgun (WGS) entry which is preliminary data.</text>
</comment>
<name>A0A9P5ZHJ9_PLEER</name>
<keyword evidence="2" id="KW-1185">Reference proteome</keyword>
<gene>
    <name evidence="1" type="ORF">BDN71DRAFT_1404960</name>
</gene>
<proteinExistence type="predicted"/>
<accession>A0A9P5ZHJ9</accession>
<reference evidence="1" key="1">
    <citation type="submission" date="2020-11" db="EMBL/GenBank/DDBJ databases">
        <authorList>
            <consortium name="DOE Joint Genome Institute"/>
            <person name="Ahrendt S."/>
            <person name="Riley R."/>
            <person name="Andreopoulos W."/>
            <person name="Labutti K."/>
            <person name="Pangilinan J."/>
            <person name="Ruiz-Duenas F.J."/>
            <person name="Barrasa J.M."/>
            <person name="Sanchez-Garcia M."/>
            <person name="Camarero S."/>
            <person name="Miyauchi S."/>
            <person name="Serrano A."/>
            <person name="Linde D."/>
            <person name="Babiker R."/>
            <person name="Drula E."/>
            <person name="Ayuso-Fernandez I."/>
            <person name="Pacheco R."/>
            <person name="Padilla G."/>
            <person name="Ferreira P."/>
            <person name="Barriuso J."/>
            <person name="Kellner H."/>
            <person name="Castanera R."/>
            <person name="Alfaro M."/>
            <person name="Ramirez L."/>
            <person name="Pisabarro A.G."/>
            <person name="Kuo A."/>
            <person name="Tritt A."/>
            <person name="Lipzen A."/>
            <person name="He G."/>
            <person name="Yan M."/>
            <person name="Ng V."/>
            <person name="Cullen D."/>
            <person name="Martin F."/>
            <person name="Rosso M.-N."/>
            <person name="Henrissat B."/>
            <person name="Hibbett D."/>
            <person name="Martinez A.T."/>
            <person name="Grigoriev I.V."/>
        </authorList>
    </citation>
    <scope>NUCLEOTIDE SEQUENCE</scope>
    <source>
        <strain evidence="1">ATCC 90797</strain>
    </source>
</reference>
<dbReference type="OrthoDB" id="10044727at2759"/>
<protein>
    <submittedName>
        <fullName evidence="1">Uncharacterized protein</fullName>
    </submittedName>
</protein>
<feature type="non-terminal residue" evidence="1">
    <location>
        <position position="1"/>
    </location>
</feature>
<dbReference type="PANTHER" id="PTHR35871">
    <property type="entry name" value="EXPRESSED PROTEIN"/>
    <property type="match status" value="1"/>
</dbReference>